<dbReference type="Proteomes" id="UP000293547">
    <property type="component" value="Unassembled WGS sequence"/>
</dbReference>
<comment type="caution">
    <text evidence="1">The sequence shown here is derived from an EMBL/GenBank/DDBJ whole genome shotgun (WGS) entry which is preliminary data.</text>
</comment>
<protein>
    <submittedName>
        <fullName evidence="1">Mitochondrial ATP-dependent helicase</fullName>
    </submittedName>
</protein>
<reference evidence="1 2" key="1">
    <citation type="journal article" date="2019" name="bioRxiv">
        <title>Genomics, evolutionary history and diagnostics of the Alternaria alternata species group including apple and Asian pear pathotypes.</title>
        <authorList>
            <person name="Armitage A.D."/>
            <person name="Cockerton H.M."/>
            <person name="Sreenivasaprasad S."/>
            <person name="Woodhall J.W."/>
            <person name="Lane C.R."/>
            <person name="Harrison R.J."/>
            <person name="Clarkson J.P."/>
        </authorList>
    </citation>
    <scope>NUCLEOTIDE SEQUENCE [LARGE SCALE GENOMIC DNA]</scope>
    <source>
        <strain evidence="1 2">FERA 650</strain>
    </source>
</reference>
<keyword evidence="1" id="KW-0378">Hydrolase</keyword>
<proteinExistence type="predicted"/>
<gene>
    <name evidence="1" type="ORF">AG0111_0g6645</name>
</gene>
<keyword evidence="1" id="KW-0347">Helicase</keyword>
<dbReference type="EMBL" id="PDWZ02000006">
    <property type="protein sequence ID" value="KAB2104745.1"/>
    <property type="molecule type" value="Genomic_DNA"/>
</dbReference>
<keyword evidence="1" id="KW-0547">Nucleotide-binding</keyword>
<keyword evidence="2" id="KW-1185">Reference proteome</keyword>
<organism evidence="1 2">
    <name type="scientific">Alternaria gaisen</name>
    <dbReference type="NCBI Taxonomy" id="167740"/>
    <lineage>
        <taxon>Eukaryota</taxon>
        <taxon>Fungi</taxon>
        <taxon>Dikarya</taxon>
        <taxon>Ascomycota</taxon>
        <taxon>Pezizomycotina</taxon>
        <taxon>Dothideomycetes</taxon>
        <taxon>Pleosporomycetidae</taxon>
        <taxon>Pleosporales</taxon>
        <taxon>Pleosporineae</taxon>
        <taxon>Pleosporaceae</taxon>
        <taxon>Alternaria</taxon>
        <taxon>Alternaria sect. Alternaria</taxon>
    </lineage>
</organism>
<evidence type="ECO:0000313" key="2">
    <source>
        <dbReference type="Proteomes" id="UP000293547"/>
    </source>
</evidence>
<sequence>MVKGEEVKTGSRRLETFWVGLGLGLPHEAARLGPASCIVTSRHLRFHATLERVLMFPLAQHALRHCRRVGYTPVHATSRHASTRSKRPRNVVASSPAPPPPPPPPLPKIQLREYQEDCIQAVLSYLNAGHKRLGVSLATGSGKTVIFTHLIDRIPANGDASQTLILAHRRELVEQAARHCSLAYPDKHVDIEMGNNQASGAADITVASIQSITSGERLNKFDPSRYKLVLVDEAHHIVSQTYLDVLKHFGLRHQADWTQTKAPALVGVSATFSRFDGRKLGSAIDHIVYHRDYVDMIDENWLSDVVFTTVEIKADLTKVGSGVGGDFQTGALSTVINTEETNELVVKTWRAKARDRHSTLIFCVDLSHVTDLTARFRASGINAQFVTGDTPAKIRSARIDAFRKGEFPVLLNCGVFTEGTDIPNIDCVLLARPTKSRNLLVQMIGRGMRLHKGKQNCHIIDMVAALSTGVVSTPTLFGLDPSEIIDEADTRAMTKLKEMKQSEKQREQEASDLKKRTVAKKLPGTISFTEYDSVHDLIADTSADQYIRNISQNAWVGVGDGKYVLTGNTGNYLVIGPSDDIEGHFRARYYWKLPMNKIVKSPYGTPRVIAEGDSFDHVVHAADTYASEAFKHFYISKHQPWRRGRASQAQVDFLNKFRPREDQLKPEDLSKGKAGDMITRLKHGVKGRYAKASVKERTEQRMKARAETIQQRLQGQVKVGPLEQGQTLKEKLLG</sequence>
<name>A0ACB6FK26_9PLEO</name>
<keyword evidence="1" id="KW-0067">ATP-binding</keyword>
<accession>A0ACB6FK26</accession>
<evidence type="ECO:0000313" key="1">
    <source>
        <dbReference type="EMBL" id="KAB2104745.1"/>
    </source>
</evidence>